<keyword evidence="12" id="KW-0902">Two-component regulatory system</keyword>
<dbReference type="Pfam" id="PF01627">
    <property type="entry name" value="Hpt"/>
    <property type="match status" value="1"/>
</dbReference>
<feature type="modified residue" description="Phosphohistidine" evidence="14">
    <location>
        <position position="666"/>
    </location>
</feature>
<dbReference type="CDD" id="cd00082">
    <property type="entry name" value="HisKA"/>
    <property type="match status" value="1"/>
</dbReference>
<dbReference type="Pfam" id="PF00072">
    <property type="entry name" value="Response_reg"/>
    <property type="match status" value="1"/>
</dbReference>
<dbReference type="InterPro" id="IPR011006">
    <property type="entry name" value="CheY-like_superfamily"/>
</dbReference>
<dbReference type="InterPro" id="IPR005467">
    <property type="entry name" value="His_kinase_dom"/>
</dbReference>
<feature type="transmembrane region" description="Helical" evidence="16">
    <location>
        <begin position="130"/>
        <end position="153"/>
    </location>
</feature>
<keyword evidence="10 20" id="KW-0067">ATP-binding</keyword>
<dbReference type="PROSITE" id="PS50894">
    <property type="entry name" value="HPT"/>
    <property type="match status" value="1"/>
</dbReference>
<evidence type="ECO:0000256" key="5">
    <source>
        <dbReference type="ARBA" id="ARBA00022519"/>
    </source>
</evidence>
<dbReference type="SUPFAM" id="SSF55874">
    <property type="entry name" value="ATPase domain of HSP90 chaperone/DNA topoisomerase II/histidine kinase"/>
    <property type="match status" value="1"/>
</dbReference>
<evidence type="ECO:0000256" key="9">
    <source>
        <dbReference type="ARBA" id="ARBA00022777"/>
    </source>
</evidence>
<keyword evidence="10 20" id="KW-0547">Nucleotide-binding</keyword>
<dbReference type="Gene3D" id="1.20.120.160">
    <property type="entry name" value="HPT domain"/>
    <property type="match status" value="1"/>
</dbReference>
<accession>A0ABP9BNR3</accession>
<evidence type="ECO:0000313" key="20">
    <source>
        <dbReference type="EMBL" id="GAA4798312.1"/>
    </source>
</evidence>
<dbReference type="PANTHER" id="PTHR43047:SF78">
    <property type="entry name" value="SENSORY_REGULATORY PROTEIN RPFC"/>
    <property type="match status" value="1"/>
</dbReference>
<dbReference type="InterPro" id="IPR036641">
    <property type="entry name" value="HPT_dom_sf"/>
</dbReference>
<dbReference type="Gene3D" id="3.40.50.2300">
    <property type="match status" value="1"/>
</dbReference>
<evidence type="ECO:0000259" key="17">
    <source>
        <dbReference type="PROSITE" id="PS50109"/>
    </source>
</evidence>
<feature type="domain" description="HPt" evidence="19">
    <location>
        <begin position="627"/>
        <end position="720"/>
    </location>
</feature>
<evidence type="ECO:0000256" key="7">
    <source>
        <dbReference type="ARBA" id="ARBA00022679"/>
    </source>
</evidence>
<dbReference type="SMART" id="SM00387">
    <property type="entry name" value="HATPase_c"/>
    <property type="match status" value="1"/>
</dbReference>
<dbReference type="InterPro" id="IPR003594">
    <property type="entry name" value="HATPase_dom"/>
</dbReference>
<dbReference type="EC" id="2.7.13.3" evidence="3"/>
<dbReference type="InterPro" id="IPR008207">
    <property type="entry name" value="Sig_transdc_His_kin_Hpt_dom"/>
</dbReference>
<dbReference type="PRINTS" id="PR00344">
    <property type="entry name" value="BCTRLSENSOR"/>
</dbReference>
<keyword evidence="21" id="KW-1185">Reference proteome</keyword>
<evidence type="ECO:0000256" key="14">
    <source>
        <dbReference type="PROSITE-ProRule" id="PRU00110"/>
    </source>
</evidence>
<dbReference type="Gene3D" id="1.10.287.130">
    <property type="match status" value="1"/>
</dbReference>
<dbReference type="SUPFAM" id="SSF52172">
    <property type="entry name" value="CheY-like"/>
    <property type="match status" value="1"/>
</dbReference>
<feature type="domain" description="Histidine kinase" evidence="17">
    <location>
        <begin position="201"/>
        <end position="424"/>
    </location>
</feature>
<evidence type="ECO:0000256" key="2">
    <source>
        <dbReference type="ARBA" id="ARBA00004429"/>
    </source>
</evidence>
<dbReference type="CDD" id="cd17546">
    <property type="entry name" value="REC_hyHK_CKI1_RcsC-like"/>
    <property type="match status" value="1"/>
</dbReference>
<dbReference type="PROSITE" id="PS50109">
    <property type="entry name" value="HIS_KIN"/>
    <property type="match status" value="1"/>
</dbReference>
<evidence type="ECO:0000256" key="1">
    <source>
        <dbReference type="ARBA" id="ARBA00000085"/>
    </source>
</evidence>
<dbReference type="Proteomes" id="UP001499959">
    <property type="component" value="Unassembled WGS sequence"/>
</dbReference>
<dbReference type="SMART" id="SM00073">
    <property type="entry name" value="HPT"/>
    <property type="match status" value="1"/>
</dbReference>
<proteinExistence type="predicted"/>
<evidence type="ECO:0000256" key="4">
    <source>
        <dbReference type="ARBA" id="ARBA00022475"/>
    </source>
</evidence>
<feature type="modified residue" description="4-aspartylphosphate" evidence="15">
    <location>
        <position position="519"/>
    </location>
</feature>
<keyword evidence="9" id="KW-0418">Kinase</keyword>
<evidence type="ECO:0000259" key="19">
    <source>
        <dbReference type="PROSITE" id="PS50894"/>
    </source>
</evidence>
<dbReference type="SUPFAM" id="SSF47226">
    <property type="entry name" value="Histidine-containing phosphotransfer domain, HPT domain"/>
    <property type="match status" value="1"/>
</dbReference>
<dbReference type="Gene3D" id="3.30.565.10">
    <property type="entry name" value="Histidine kinase-like ATPase, C-terminal domain"/>
    <property type="match status" value="1"/>
</dbReference>
<dbReference type="SMART" id="SM00388">
    <property type="entry name" value="HisKA"/>
    <property type="match status" value="1"/>
</dbReference>
<keyword evidence="5" id="KW-0997">Cell inner membrane</keyword>
<keyword evidence="11 16" id="KW-1133">Transmembrane helix</keyword>
<dbReference type="RefSeq" id="WP_345303719.1">
    <property type="nucleotide sequence ID" value="NZ_BAABJE010000014.1"/>
</dbReference>
<comment type="subcellular location">
    <subcellularLocation>
        <location evidence="2">Cell inner membrane</location>
        <topology evidence="2">Multi-pass membrane protein</topology>
    </subcellularLocation>
</comment>
<comment type="catalytic activity">
    <reaction evidence="1">
        <text>ATP + protein L-histidine = ADP + protein N-phospho-L-histidine.</text>
        <dbReference type="EC" id="2.7.13.3"/>
    </reaction>
</comment>
<evidence type="ECO:0000256" key="8">
    <source>
        <dbReference type="ARBA" id="ARBA00022692"/>
    </source>
</evidence>
<sequence length="735" mass="79548">MTRLRALAELMHARLQNRPDSEHEQALIRLVALSVVLVYMVARRAIGMDSSDHSINIVFFLVAIGLVVGSAIFVRIVMNPGVSHRRRLLGIVSDYGLMGAAMTVLSEPLAWVYVLLMWVTVGNGLRFGTLYLRGGVLMAMFAFGSVILLSPYWQHNLSFSIGLLLGLAAIPLYLAGLLRALTRATEAANKANEAKTRFLANMSHEFRTPLNGLAGMSELLATTRLDSEQRQYLGTIQASTRSLLSLVEDVLDISAIEAGKLKLHSEDFQLSEIIEHVGLIVGPMAQGKGLSYQTRVGADVPKFLRGDAAHLRQVLLNLASNAVKFTDAGYVRVEVGLVPEAEPSELLRLRFVVSDSGVGIPMSAKTKIFEAFEQIDASLSRRHGGTGLGTTIAKGLTEAMGGSIGFESTEGTGTRFWVELPFEKTQIVAEFVDGRALSPEATAGTEATVDNVIAFSDPFLRHRARVKTLRILIADDHAANRMVLESLLGKAGHRVTTVEDGEAVLEHLACADFDAVVVDLHMPGISGLDMLHQLRVMESGSARKTPVIVLSADVTPDSIRRCEEAGARAFIGKPVSASRLLDCLADIATTQKGAGAAMVQTAKIEAPLTDMMFDPSLLDELVSLGMGNEFMAKFIRQCLQDAEGCLSELNKEGSAGRWDMVREQAHALKGVASNLGLVKLRDACGEIMRIPEWQLVKEWNGRLSSVREYVAVGRTILAAHGTTDRARDSGLDGIS</sequence>
<evidence type="ECO:0000256" key="11">
    <source>
        <dbReference type="ARBA" id="ARBA00022989"/>
    </source>
</evidence>
<dbReference type="Pfam" id="PF02518">
    <property type="entry name" value="HATPase_c"/>
    <property type="match status" value="1"/>
</dbReference>
<name>A0ABP9BNR3_9GAMM</name>
<evidence type="ECO:0000256" key="10">
    <source>
        <dbReference type="ARBA" id="ARBA00022840"/>
    </source>
</evidence>
<organism evidence="20 21">
    <name type="scientific">Lysobacter hankyongensis</name>
    <dbReference type="NCBI Taxonomy" id="1176535"/>
    <lineage>
        <taxon>Bacteria</taxon>
        <taxon>Pseudomonadati</taxon>
        <taxon>Pseudomonadota</taxon>
        <taxon>Gammaproteobacteria</taxon>
        <taxon>Lysobacterales</taxon>
        <taxon>Lysobacteraceae</taxon>
        <taxon>Lysobacter</taxon>
    </lineage>
</organism>
<keyword evidence="6 15" id="KW-0597">Phosphoprotein</keyword>
<evidence type="ECO:0000256" key="6">
    <source>
        <dbReference type="ARBA" id="ARBA00022553"/>
    </source>
</evidence>
<feature type="transmembrane region" description="Helical" evidence="16">
    <location>
        <begin position="97"/>
        <end position="118"/>
    </location>
</feature>
<dbReference type="CDD" id="cd00088">
    <property type="entry name" value="HPT"/>
    <property type="match status" value="1"/>
</dbReference>
<dbReference type="SMART" id="SM00448">
    <property type="entry name" value="REC"/>
    <property type="match status" value="1"/>
</dbReference>
<dbReference type="InterPro" id="IPR004358">
    <property type="entry name" value="Sig_transdc_His_kin-like_C"/>
</dbReference>
<comment type="caution">
    <text evidence="20">The sequence shown here is derived from an EMBL/GenBank/DDBJ whole genome shotgun (WGS) entry which is preliminary data.</text>
</comment>
<gene>
    <name evidence="20" type="ORF">GCM10023307_25480</name>
</gene>
<evidence type="ECO:0000259" key="18">
    <source>
        <dbReference type="PROSITE" id="PS50110"/>
    </source>
</evidence>
<evidence type="ECO:0000256" key="13">
    <source>
        <dbReference type="ARBA" id="ARBA00023136"/>
    </source>
</evidence>
<evidence type="ECO:0000313" key="21">
    <source>
        <dbReference type="Proteomes" id="UP001499959"/>
    </source>
</evidence>
<feature type="transmembrane region" description="Helical" evidence="16">
    <location>
        <begin position="159"/>
        <end position="181"/>
    </location>
</feature>
<dbReference type="GO" id="GO:0005524">
    <property type="term" value="F:ATP binding"/>
    <property type="evidence" value="ECO:0007669"/>
    <property type="project" value="UniProtKB-KW"/>
</dbReference>
<keyword evidence="7" id="KW-0808">Transferase</keyword>
<evidence type="ECO:0000256" key="15">
    <source>
        <dbReference type="PROSITE-ProRule" id="PRU00169"/>
    </source>
</evidence>
<evidence type="ECO:0000256" key="12">
    <source>
        <dbReference type="ARBA" id="ARBA00023012"/>
    </source>
</evidence>
<dbReference type="PANTHER" id="PTHR43047">
    <property type="entry name" value="TWO-COMPONENT HISTIDINE PROTEIN KINASE"/>
    <property type="match status" value="1"/>
</dbReference>
<dbReference type="InterPro" id="IPR003661">
    <property type="entry name" value="HisK_dim/P_dom"/>
</dbReference>
<dbReference type="SUPFAM" id="SSF47384">
    <property type="entry name" value="Homodimeric domain of signal transducing histidine kinase"/>
    <property type="match status" value="1"/>
</dbReference>
<keyword evidence="13 16" id="KW-0472">Membrane</keyword>
<dbReference type="EMBL" id="BAABJE010000014">
    <property type="protein sequence ID" value="GAA4798312.1"/>
    <property type="molecule type" value="Genomic_DNA"/>
</dbReference>
<dbReference type="InterPro" id="IPR036097">
    <property type="entry name" value="HisK_dim/P_sf"/>
</dbReference>
<dbReference type="InterPro" id="IPR001789">
    <property type="entry name" value="Sig_transdc_resp-reg_receiver"/>
</dbReference>
<feature type="transmembrane region" description="Helical" evidence="16">
    <location>
        <begin position="26"/>
        <end position="42"/>
    </location>
</feature>
<feature type="transmembrane region" description="Helical" evidence="16">
    <location>
        <begin position="54"/>
        <end position="77"/>
    </location>
</feature>
<dbReference type="Pfam" id="PF00512">
    <property type="entry name" value="HisKA"/>
    <property type="match status" value="1"/>
</dbReference>
<feature type="domain" description="Response regulatory" evidence="18">
    <location>
        <begin position="470"/>
        <end position="588"/>
    </location>
</feature>
<keyword evidence="8 16" id="KW-0812">Transmembrane</keyword>
<evidence type="ECO:0000256" key="16">
    <source>
        <dbReference type="SAM" id="Phobius"/>
    </source>
</evidence>
<dbReference type="CDD" id="cd16922">
    <property type="entry name" value="HATPase_EvgS-ArcB-TorS-like"/>
    <property type="match status" value="1"/>
</dbReference>
<dbReference type="InterPro" id="IPR036890">
    <property type="entry name" value="HATPase_C_sf"/>
</dbReference>
<dbReference type="PROSITE" id="PS50110">
    <property type="entry name" value="RESPONSE_REGULATORY"/>
    <property type="match status" value="1"/>
</dbReference>
<evidence type="ECO:0000256" key="3">
    <source>
        <dbReference type="ARBA" id="ARBA00012438"/>
    </source>
</evidence>
<reference evidence="21" key="1">
    <citation type="journal article" date="2019" name="Int. J. Syst. Evol. Microbiol.">
        <title>The Global Catalogue of Microorganisms (GCM) 10K type strain sequencing project: providing services to taxonomists for standard genome sequencing and annotation.</title>
        <authorList>
            <consortium name="The Broad Institute Genomics Platform"/>
            <consortium name="The Broad Institute Genome Sequencing Center for Infectious Disease"/>
            <person name="Wu L."/>
            <person name="Ma J."/>
        </authorList>
    </citation>
    <scope>NUCLEOTIDE SEQUENCE [LARGE SCALE GENOMIC DNA]</scope>
    <source>
        <strain evidence="21">JCM 18204</strain>
    </source>
</reference>
<keyword evidence="4" id="KW-1003">Cell membrane</keyword>
<protein>
    <recommendedName>
        <fullName evidence="3">histidine kinase</fullName>
        <ecNumber evidence="3">2.7.13.3</ecNumber>
    </recommendedName>
</protein>